<proteinExistence type="predicted"/>
<reference evidence="1 2" key="1">
    <citation type="submission" date="2018-06" db="EMBL/GenBank/DDBJ databases">
        <authorList>
            <consortium name="Pathogen Informatics"/>
            <person name="Doyle S."/>
        </authorList>
    </citation>
    <scope>NUCLEOTIDE SEQUENCE [LARGE SCALE GENOMIC DNA]</scope>
    <source>
        <strain evidence="1 2">NCTC12224</strain>
    </source>
</reference>
<sequence>MEEISLFDVLENIDETPAEVAEATHKVQTATYTDLEVATNRLWLVYKGLRRTLRENRFAANKAYTDWAELENKEDLEHVAQIYRGIDSWEKLDKQLSAIESLLKKGNFWHCTCSDLRKIVNKQLVN</sequence>
<evidence type="ECO:0000313" key="1">
    <source>
        <dbReference type="EMBL" id="SUN57954.1"/>
    </source>
</evidence>
<evidence type="ECO:0000313" key="2">
    <source>
        <dbReference type="Proteomes" id="UP000254924"/>
    </source>
</evidence>
<dbReference type="AlphaFoldDB" id="A0A380JZJ6"/>
<gene>
    <name evidence="1" type="ORF">NCTC12224_00032</name>
</gene>
<organism evidence="1 2">
    <name type="scientific">Streptococcus hyointestinalis</name>
    <dbReference type="NCBI Taxonomy" id="1337"/>
    <lineage>
        <taxon>Bacteria</taxon>
        <taxon>Bacillati</taxon>
        <taxon>Bacillota</taxon>
        <taxon>Bacilli</taxon>
        <taxon>Lactobacillales</taxon>
        <taxon>Streptococcaceae</taxon>
        <taxon>Streptococcus</taxon>
    </lineage>
</organism>
<keyword evidence="2" id="KW-1185">Reference proteome</keyword>
<name>A0A380JZJ6_9STRE</name>
<accession>A0A380JZJ6</accession>
<protein>
    <submittedName>
        <fullName evidence="1">Uncharacterized protein</fullName>
    </submittedName>
</protein>
<dbReference type="Proteomes" id="UP000254924">
    <property type="component" value="Unassembled WGS sequence"/>
</dbReference>
<dbReference type="EMBL" id="UHFN01000002">
    <property type="protein sequence ID" value="SUN57954.1"/>
    <property type="molecule type" value="Genomic_DNA"/>
</dbReference>